<dbReference type="Pfam" id="PF00534">
    <property type="entry name" value="Glycos_transf_1"/>
    <property type="match status" value="1"/>
</dbReference>
<keyword evidence="1" id="KW-0808">Transferase</keyword>
<feature type="domain" description="Glycosyl transferase family 1" evidence="2">
    <location>
        <begin position="167"/>
        <end position="330"/>
    </location>
</feature>
<dbReference type="PANTHER" id="PTHR46401:SF2">
    <property type="entry name" value="GLYCOSYLTRANSFERASE WBBK-RELATED"/>
    <property type="match status" value="1"/>
</dbReference>
<dbReference type="Proteomes" id="UP000178873">
    <property type="component" value="Unassembled WGS sequence"/>
</dbReference>
<dbReference type="EMBL" id="MHRF01000005">
    <property type="protein sequence ID" value="OHA18461.1"/>
    <property type="molecule type" value="Genomic_DNA"/>
</dbReference>
<comment type="caution">
    <text evidence="3">The sequence shown here is derived from an EMBL/GenBank/DDBJ whole genome shotgun (WGS) entry which is preliminary data.</text>
</comment>
<dbReference type="STRING" id="1802301.A2664_00770"/>
<evidence type="ECO:0000259" key="2">
    <source>
        <dbReference type="Pfam" id="PF00534"/>
    </source>
</evidence>
<name>A0A1G2M5Z9_9BACT</name>
<dbReference type="InterPro" id="IPR001296">
    <property type="entry name" value="Glyco_trans_1"/>
</dbReference>
<dbReference type="GO" id="GO:0009103">
    <property type="term" value="P:lipopolysaccharide biosynthetic process"/>
    <property type="evidence" value="ECO:0007669"/>
    <property type="project" value="TreeGrafter"/>
</dbReference>
<reference evidence="3 4" key="1">
    <citation type="journal article" date="2016" name="Nat. Commun.">
        <title>Thousands of microbial genomes shed light on interconnected biogeochemical processes in an aquifer system.</title>
        <authorList>
            <person name="Anantharaman K."/>
            <person name="Brown C.T."/>
            <person name="Hug L.A."/>
            <person name="Sharon I."/>
            <person name="Castelle C.J."/>
            <person name="Probst A.J."/>
            <person name="Thomas B.C."/>
            <person name="Singh A."/>
            <person name="Wilkins M.J."/>
            <person name="Karaoz U."/>
            <person name="Brodie E.L."/>
            <person name="Williams K.H."/>
            <person name="Hubbard S.S."/>
            <person name="Banfield J.F."/>
        </authorList>
    </citation>
    <scope>NUCLEOTIDE SEQUENCE [LARGE SCALE GENOMIC DNA]</scope>
</reference>
<accession>A0A1G2M5Z9</accession>
<organism evidence="3 4">
    <name type="scientific">Candidatus Taylorbacteria bacterium RIFCSPHIGHO2_01_FULL_46_22b</name>
    <dbReference type="NCBI Taxonomy" id="1802301"/>
    <lineage>
        <taxon>Bacteria</taxon>
        <taxon>Candidatus Tayloriibacteriota</taxon>
    </lineage>
</organism>
<dbReference type="GO" id="GO:0016757">
    <property type="term" value="F:glycosyltransferase activity"/>
    <property type="evidence" value="ECO:0007669"/>
    <property type="project" value="InterPro"/>
</dbReference>
<dbReference type="SUPFAM" id="SSF53756">
    <property type="entry name" value="UDP-Glycosyltransferase/glycogen phosphorylase"/>
    <property type="match status" value="1"/>
</dbReference>
<dbReference type="Gene3D" id="3.40.50.2000">
    <property type="entry name" value="Glycogen Phosphorylase B"/>
    <property type="match status" value="2"/>
</dbReference>
<evidence type="ECO:0000313" key="4">
    <source>
        <dbReference type="Proteomes" id="UP000178873"/>
    </source>
</evidence>
<gene>
    <name evidence="3" type="ORF">A2664_00770</name>
</gene>
<protein>
    <recommendedName>
        <fullName evidence="2">Glycosyl transferase family 1 domain-containing protein</fullName>
    </recommendedName>
</protein>
<evidence type="ECO:0000313" key="3">
    <source>
        <dbReference type="EMBL" id="OHA18461.1"/>
    </source>
</evidence>
<sequence>MNSNLRILYTGIYLPTSARDKVYIDALKARGHVFDECVNQEKGLAKYWNLHRQLVQKEKETDCIWVGYLSPAAVVVSFLSSRKKIIYNALASAYEAYVLDRGMYPKYSFRAFLWWTVDFLSFQLADAVLVESQAQLEFIARTFFAPRRKLHVVYTGVSESLFHPDATVTKKTDFTVAFRGILIPATGIEVVLEAAKLLKDEQIHFWISGWGQLQAKVSEYITSNSLTNVTLNTLFLEPDDLRTRMLSAHILLGQFSSNSRLDRTIQHKTSEALALGMPYITRDSVSNREILRDKENVLFVTPSDPIDLKEKILLLQSDIALRERLGAAARVTFINKLSQVVLGEEVAKVLYTVMHHEHRKNKN</sequence>
<proteinExistence type="predicted"/>
<evidence type="ECO:0000256" key="1">
    <source>
        <dbReference type="ARBA" id="ARBA00022679"/>
    </source>
</evidence>
<dbReference type="AlphaFoldDB" id="A0A1G2M5Z9"/>
<dbReference type="PANTHER" id="PTHR46401">
    <property type="entry name" value="GLYCOSYLTRANSFERASE WBBK-RELATED"/>
    <property type="match status" value="1"/>
</dbReference>